<organism evidence="1 2">
    <name type="scientific">Sulfoacidibacillus ferrooxidans</name>
    <dbReference type="NCBI Taxonomy" id="2005001"/>
    <lineage>
        <taxon>Bacteria</taxon>
        <taxon>Bacillati</taxon>
        <taxon>Bacillota</taxon>
        <taxon>Bacilli</taxon>
        <taxon>Bacillales</taxon>
        <taxon>Alicyclobacillaceae</taxon>
        <taxon>Sulfoacidibacillus</taxon>
    </lineage>
</organism>
<proteinExistence type="predicted"/>
<evidence type="ECO:0000313" key="2">
    <source>
        <dbReference type="Proteomes" id="UP001139263"/>
    </source>
</evidence>
<keyword evidence="2" id="KW-1185">Reference proteome</keyword>
<protein>
    <submittedName>
        <fullName evidence="1">Uncharacterized protein</fullName>
    </submittedName>
</protein>
<gene>
    <name evidence="1" type="ORF">MM817_03123</name>
</gene>
<dbReference type="Proteomes" id="UP001139263">
    <property type="component" value="Unassembled WGS sequence"/>
</dbReference>
<comment type="caution">
    <text evidence="1">The sequence shown here is derived from an EMBL/GenBank/DDBJ whole genome shotgun (WGS) entry which is preliminary data.</text>
</comment>
<reference evidence="1" key="1">
    <citation type="submission" date="2022-03" db="EMBL/GenBank/DDBJ databases">
        <title>Draft Genome Sequence of Firmicute Strain S0AB, a Heterotrophic Iron/Sulfur-Oxidizing Extreme Acidophile.</title>
        <authorList>
            <person name="Vergara E."/>
            <person name="Pakostova E."/>
            <person name="Johnson D.B."/>
            <person name="Holmes D.S."/>
        </authorList>
    </citation>
    <scope>NUCLEOTIDE SEQUENCE</scope>
    <source>
        <strain evidence="1">S0AB</strain>
    </source>
</reference>
<dbReference type="AlphaFoldDB" id="A0A9X2AG96"/>
<sequence length="53" mass="6207">MAWNDATSIEVKVRKGKDHDIIYQSIPKIKGGRLYRGSYKVPMRDVITMRRLD</sequence>
<evidence type="ECO:0000313" key="1">
    <source>
        <dbReference type="EMBL" id="MCI0184826.1"/>
    </source>
</evidence>
<name>A0A9X2AG96_9BACL</name>
<dbReference type="EMBL" id="JALBUF010000028">
    <property type="protein sequence ID" value="MCI0184826.1"/>
    <property type="molecule type" value="Genomic_DNA"/>
</dbReference>
<accession>A0A9X2AG96</accession>